<feature type="compositionally biased region" description="Acidic residues" evidence="1">
    <location>
        <begin position="396"/>
        <end position="413"/>
    </location>
</feature>
<dbReference type="PANTHER" id="PTHR21685:SF0">
    <property type="entry name" value="PHOSTENSIN"/>
    <property type="match status" value="1"/>
</dbReference>
<evidence type="ECO:0000313" key="4">
    <source>
        <dbReference type="Proteomes" id="UP001221898"/>
    </source>
</evidence>
<dbReference type="InterPro" id="IPR025907">
    <property type="entry name" value="Phostensin/Taperin_PP1-bd_dom"/>
</dbReference>
<evidence type="ECO:0000313" key="3">
    <source>
        <dbReference type="EMBL" id="KAJ8366305.1"/>
    </source>
</evidence>
<dbReference type="GO" id="GO:0019902">
    <property type="term" value="F:phosphatase binding"/>
    <property type="evidence" value="ECO:0007669"/>
    <property type="project" value="InterPro"/>
</dbReference>
<feature type="compositionally biased region" description="Pro residues" evidence="1">
    <location>
        <begin position="235"/>
        <end position="246"/>
    </location>
</feature>
<protein>
    <recommendedName>
        <fullName evidence="2">Phostensin/Taperin PP1-binding domain-containing protein</fullName>
    </recommendedName>
</protein>
<dbReference type="InterPro" id="IPR026671">
    <property type="entry name" value="PPP1R18/Tprn"/>
</dbReference>
<dbReference type="PANTHER" id="PTHR21685">
    <property type="entry name" value="TON-B BOX DOMAIN"/>
    <property type="match status" value="1"/>
</dbReference>
<feature type="compositionally biased region" description="Basic and acidic residues" evidence="1">
    <location>
        <begin position="188"/>
        <end position="204"/>
    </location>
</feature>
<feature type="region of interest" description="Disordered" evidence="1">
    <location>
        <begin position="92"/>
        <end position="326"/>
    </location>
</feature>
<feature type="region of interest" description="Disordered" evidence="1">
    <location>
        <begin position="29"/>
        <end position="80"/>
    </location>
</feature>
<dbReference type="AlphaFoldDB" id="A0AAD7VYP2"/>
<feature type="compositionally biased region" description="Low complexity" evidence="1">
    <location>
        <begin position="420"/>
        <end position="430"/>
    </location>
</feature>
<proteinExistence type="predicted"/>
<feature type="compositionally biased region" description="Gly residues" evidence="1">
    <location>
        <begin position="118"/>
        <end position="128"/>
    </location>
</feature>
<gene>
    <name evidence="3" type="ORF">AAFF_G00362990</name>
</gene>
<dbReference type="Pfam" id="PF13914">
    <property type="entry name" value="Phostensin"/>
    <property type="match status" value="1"/>
</dbReference>
<evidence type="ECO:0000256" key="1">
    <source>
        <dbReference type="SAM" id="MobiDB-lite"/>
    </source>
</evidence>
<comment type="caution">
    <text evidence="3">The sequence shown here is derived from an EMBL/GenBank/DDBJ whole genome shotgun (WGS) entry which is preliminary data.</text>
</comment>
<feature type="compositionally biased region" description="Pro residues" evidence="1">
    <location>
        <begin position="255"/>
        <end position="270"/>
    </location>
</feature>
<feature type="compositionally biased region" description="Basic and acidic residues" evidence="1">
    <location>
        <begin position="316"/>
        <end position="325"/>
    </location>
</feature>
<sequence>MATTKKSKYSPFGKYDPCFVTEGSNCLMQTRKRKDTTNRKSDGLNFSDRANGAGQAWQDAQGHHGNTPGRRSPEREGGGDCARLVTNEEAAVARGGVTEAEGDMSRISSLSAVFGERAGPGAGPGGRGDPQAGQGELRGPGREAGGPGRDVGGAGAAGGVCAVQKQVKQLHLREQDARRRTCGTKPPPTDRRAPPLGARAREEAQGTGRGARQRSPKPAPLQGQSTQPQDGGTPRQPPANQPPQPPRASTVSPRAGPPPERAPSAAPLPPVFALRSSGGGSGQEGQHHHHHPPQNACCPGPCQTPGPHAPGRHAHPQRDGGEGRKRYPTAQEIQVIGGYETLQRSCLVKLRGRHRAVKVCFDEAHLERVCEYPSESSMLASFPCPAQPSPDRDTEEREGDDDEEEEEEEEEEERGVFMTGSSRKAGSKSGRMLKVDESCRR</sequence>
<dbReference type="Proteomes" id="UP001221898">
    <property type="component" value="Unassembled WGS sequence"/>
</dbReference>
<accession>A0AAD7VYP2</accession>
<feature type="domain" description="Phostensin/Taperin PP1-binding" evidence="2">
    <location>
        <begin position="307"/>
        <end position="379"/>
    </location>
</feature>
<feature type="region of interest" description="Disordered" evidence="1">
    <location>
        <begin position="377"/>
        <end position="441"/>
    </location>
</feature>
<reference evidence="3" key="1">
    <citation type="journal article" date="2023" name="Science">
        <title>Genome structures resolve the early diversification of teleost fishes.</title>
        <authorList>
            <person name="Parey E."/>
            <person name="Louis A."/>
            <person name="Montfort J."/>
            <person name="Bouchez O."/>
            <person name="Roques C."/>
            <person name="Iampietro C."/>
            <person name="Lluch J."/>
            <person name="Castinel A."/>
            <person name="Donnadieu C."/>
            <person name="Desvignes T."/>
            <person name="Floi Bucao C."/>
            <person name="Jouanno E."/>
            <person name="Wen M."/>
            <person name="Mejri S."/>
            <person name="Dirks R."/>
            <person name="Jansen H."/>
            <person name="Henkel C."/>
            <person name="Chen W.J."/>
            <person name="Zahm M."/>
            <person name="Cabau C."/>
            <person name="Klopp C."/>
            <person name="Thompson A.W."/>
            <person name="Robinson-Rechavi M."/>
            <person name="Braasch I."/>
            <person name="Lecointre G."/>
            <person name="Bobe J."/>
            <person name="Postlethwait J.H."/>
            <person name="Berthelot C."/>
            <person name="Roest Crollius H."/>
            <person name="Guiguen Y."/>
        </authorList>
    </citation>
    <scope>NUCLEOTIDE SEQUENCE</scope>
    <source>
        <strain evidence="3">NC1722</strain>
    </source>
</reference>
<organism evidence="3 4">
    <name type="scientific">Aldrovandia affinis</name>
    <dbReference type="NCBI Taxonomy" id="143900"/>
    <lineage>
        <taxon>Eukaryota</taxon>
        <taxon>Metazoa</taxon>
        <taxon>Chordata</taxon>
        <taxon>Craniata</taxon>
        <taxon>Vertebrata</taxon>
        <taxon>Euteleostomi</taxon>
        <taxon>Actinopterygii</taxon>
        <taxon>Neopterygii</taxon>
        <taxon>Teleostei</taxon>
        <taxon>Notacanthiformes</taxon>
        <taxon>Halosauridae</taxon>
        <taxon>Aldrovandia</taxon>
    </lineage>
</organism>
<feature type="compositionally biased region" description="Gly residues" evidence="1">
    <location>
        <begin position="136"/>
        <end position="158"/>
    </location>
</feature>
<keyword evidence="4" id="KW-1185">Reference proteome</keyword>
<evidence type="ECO:0000259" key="2">
    <source>
        <dbReference type="Pfam" id="PF13914"/>
    </source>
</evidence>
<name>A0AAD7VYP2_9TELE</name>
<dbReference type="EMBL" id="JAINUG010000613">
    <property type="protein sequence ID" value="KAJ8366305.1"/>
    <property type="molecule type" value="Genomic_DNA"/>
</dbReference>